<protein>
    <recommendedName>
        <fullName evidence="8">tRNA(Ile)-lysidine synthase</fullName>
        <ecNumber evidence="8">6.3.4.19</ecNumber>
    </recommendedName>
    <alternativeName>
        <fullName evidence="8">tRNA(Ile)-2-lysyl-cytidine synthase</fullName>
    </alternativeName>
    <alternativeName>
        <fullName evidence="8">tRNA(Ile)-lysidine synthetase</fullName>
    </alternativeName>
</protein>
<comment type="similarity">
    <text evidence="8">Belongs to the tRNA(Ile)-lysidine synthase family.</text>
</comment>
<gene>
    <name evidence="8 10" type="primary">tilS</name>
    <name evidence="10" type="ORF">H7A79_2374</name>
</gene>
<dbReference type="CDD" id="cd01992">
    <property type="entry name" value="TilS_N"/>
    <property type="match status" value="1"/>
</dbReference>
<evidence type="ECO:0000313" key="11">
    <source>
        <dbReference type="Proteomes" id="UP000516412"/>
    </source>
</evidence>
<dbReference type="KEGG" id="nmus:H7A79_2374"/>
<organism evidence="10 11">
    <name type="scientific">Neisseria musculi</name>
    <dbReference type="NCBI Taxonomy" id="1815583"/>
    <lineage>
        <taxon>Bacteria</taxon>
        <taxon>Pseudomonadati</taxon>
        <taxon>Pseudomonadota</taxon>
        <taxon>Betaproteobacteria</taxon>
        <taxon>Neisseriales</taxon>
        <taxon>Neisseriaceae</taxon>
        <taxon>Neisseria</taxon>
    </lineage>
</organism>
<dbReference type="InterPro" id="IPR012796">
    <property type="entry name" value="Lysidine-tRNA-synth_C"/>
</dbReference>
<feature type="domain" description="Lysidine-tRNA(Ile) synthetase C-terminal" evidence="9">
    <location>
        <begin position="366"/>
        <end position="435"/>
    </location>
</feature>
<comment type="function">
    <text evidence="8">Ligates lysine onto the cytidine present at position 34 of the AUA codon-specific tRNA(Ile) that contains the anticodon CAU, in an ATP-dependent manner. Cytidine is converted to lysidine, thus changing the amino acid specificity of the tRNA from methionine to isoleucine.</text>
</comment>
<dbReference type="SMART" id="SM00977">
    <property type="entry name" value="TilS_C"/>
    <property type="match status" value="1"/>
</dbReference>
<dbReference type="EC" id="6.3.4.19" evidence="8"/>
<evidence type="ECO:0000256" key="6">
    <source>
        <dbReference type="ARBA" id="ARBA00022840"/>
    </source>
</evidence>
<dbReference type="InterPro" id="IPR015262">
    <property type="entry name" value="tRNA_Ile_lys_synt_subst-bd"/>
</dbReference>
<keyword evidence="5 8" id="KW-0547">Nucleotide-binding</keyword>
<dbReference type="AlphaFoldDB" id="A0A7H1MFI2"/>
<evidence type="ECO:0000256" key="5">
    <source>
        <dbReference type="ARBA" id="ARBA00022741"/>
    </source>
</evidence>
<accession>A0A7H1MFI2</accession>
<reference evidence="10" key="1">
    <citation type="submission" date="2024-06" db="EMBL/GenBank/DDBJ databases">
        <title>Complete Genome Sequence of mouse commensal type strain Neisseria musculi.</title>
        <authorList>
            <person name="Thapa E."/>
            <person name="Aluvathingal J."/>
            <person name="Nadendla S."/>
            <person name="Mehta A."/>
            <person name="Tettelin H."/>
            <person name="Weyand N.J."/>
        </authorList>
    </citation>
    <scope>NUCLEOTIDE SEQUENCE</scope>
    <source>
        <strain evidence="10">NW831</strain>
    </source>
</reference>
<name>A0A7H1MFI2_9NEIS</name>
<dbReference type="GO" id="GO:0032267">
    <property type="term" value="F:tRNA(Ile)-lysidine synthase activity"/>
    <property type="evidence" value="ECO:0007669"/>
    <property type="project" value="UniProtKB-EC"/>
</dbReference>
<dbReference type="PANTHER" id="PTHR43033">
    <property type="entry name" value="TRNA(ILE)-LYSIDINE SYNTHASE-RELATED"/>
    <property type="match status" value="1"/>
</dbReference>
<dbReference type="GO" id="GO:0005737">
    <property type="term" value="C:cytoplasm"/>
    <property type="evidence" value="ECO:0007669"/>
    <property type="project" value="UniProtKB-SubCell"/>
</dbReference>
<evidence type="ECO:0000259" key="9">
    <source>
        <dbReference type="SMART" id="SM00977"/>
    </source>
</evidence>
<proteinExistence type="inferred from homology"/>
<comment type="subcellular location">
    <subcellularLocation>
        <location evidence="1 8">Cytoplasm</location>
    </subcellularLocation>
</comment>
<dbReference type="Gene3D" id="1.20.59.20">
    <property type="match status" value="1"/>
</dbReference>
<evidence type="ECO:0000256" key="3">
    <source>
        <dbReference type="ARBA" id="ARBA00022598"/>
    </source>
</evidence>
<evidence type="ECO:0000256" key="8">
    <source>
        <dbReference type="HAMAP-Rule" id="MF_01161"/>
    </source>
</evidence>
<evidence type="ECO:0000256" key="7">
    <source>
        <dbReference type="ARBA" id="ARBA00048539"/>
    </source>
</evidence>
<dbReference type="Gene3D" id="3.40.50.620">
    <property type="entry name" value="HUPs"/>
    <property type="match status" value="1"/>
</dbReference>
<dbReference type="InterPro" id="IPR011063">
    <property type="entry name" value="TilS/TtcA_N"/>
</dbReference>
<dbReference type="SUPFAM" id="SSF52402">
    <property type="entry name" value="Adenine nucleotide alpha hydrolases-like"/>
    <property type="match status" value="1"/>
</dbReference>
<dbReference type="Pfam" id="PF11734">
    <property type="entry name" value="TilS_C"/>
    <property type="match status" value="1"/>
</dbReference>
<keyword evidence="11" id="KW-1185">Reference proteome</keyword>
<dbReference type="Pfam" id="PF09179">
    <property type="entry name" value="TilS"/>
    <property type="match status" value="1"/>
</dbReference>
<evidence type="ECO:0000256" key="4">
    <source>
        <dbReference type="ARBA" id="ARBA00022694"/>
    </source>
</evidence>
<dbReference type="SUPFAM" id="SSF56037">
    <property type="entry name" value="PheT/TilS domain"/>
    <property type="match status" value="1"/>
</dbReference>
<dbReference type="SUPFAM" id="SSF82829">
    <property type="entry name" value="MesJ substrate recognition domain-like"/>
    <property type="match status" value="1"/>
</dbReference>
<evidence type="ECO:0000313" key="10">
    <source>
        <dbReference type="EMBL" id="QNT60397.1"/>
    </source>
</evidence>
<dbReference type="HAMAP" id="MF_01161">
    <property type="entry name" value="tRNA_Ile_lys_synt"/>
    <property type="match status" value="1"/>
</dbReference>
<comment type="catalytic activity">
    <reaction evidence="7 8">
        <text>cytidine(34) in tRNA(Ile2) + L-lysine + ATP = lysidine(34) in tRNA(Ile2) + AMP + diphosphate + H(+)</text>
        <dbReference type="Rhea" id="RHEA:43744"/>
        <dbReference type="Rhea" id="RHEA-COMP:10625"/>
        <dbReference type="Rhea" id="RHEA-COMP:10670"/>
        <dbReference type="ChEBI" id="CHEBI:15378"/>
        <dbReference type="ChEBI" id="CHEBI:30616"/>
        <dbReference type="ChEBI" id="CHEBI:32551"/>
        <dbReference type="ChEBI" id="CHEBI:33019"/>
        <dbReference type="ChEBI" id="CHEBI:82748"/>
        <dbReference type="ChEBI" id="CHEBI:83665"/>
        <dbReference type="ChEBI" id="CHEBI:456215"/>
        <dbReference type="EC" id="6.3.4.19"/>
    </reaction>
</comment>
<keyword evidence="6 8" id="KW-0067">ATP-binding</keyword>
<dbReference type="NCBIfam" id="TIGR02432">
    <property type="entry name" value="lysidine_TilS_N"/>
    <property type="match status" value="1"/>
</dbReference>
<dbReference type="RefSeq" id="WP_187000463.1">
    <property type="nucleotide sequence ID" value="NZ_CP060414.2"/>
</dbReference>
<dbReference type="InterPro" id="IPR012795">
    <property type="entry name" value="tRNA_Ile_lys_synt_N"/>
</dbReference>
<comment type="domain">
    <text evidence="8">The N-terminal region contains the highly conserved SGGXDS motif, predicted to be a P-loop motif involved in ATP binding.</text>
</comment>
<dbReference type="Proteomes" id="UP000516412">
    <property type="component" value="Chromosome"/>
</dbReference>
<dbReference type="NCBIfam" id="TIGR02433">
    <property type="entry name" value="lysidine_TilS_C"/>
    <property type="match status" value="1"/>
</dbReference>
<keyword evidence="4 8" id="KW-0819">tRNA processing</keyword>
<feature type="binding site" evidence="8">
    <location>
        <begin position="31"/>
        <end position="36"/>
    </location>
    <ligand>
        <name>ATP</name>
        <dbReference type="ChEBI" id="CHEBI:30616"/>
    </ligand>
</feature>
<dbReference type="InterPro" id="IPR012094">
    <property type="entry name" value="tRNA_Ile_lys_synt"/>
</dbReference>
<dbReference type="PANTHER" id="PTHR43033:SF1">
    <property type="entry name" value="TRNA(ILE)-LYSIDINE SYNTHASE-RELATED"/>
    <property type="match status" value="1"/>
</dbReference>
<evidence type="ECO:0000256" key="1">
    <source>
        <dbReference type="ARBA" id="ARBA00004496"/>
    </source>
</evidence>
<keyword evidence="2 8" id="KW-0963">Cytoplasm</keyword>
<dbReference type="GO" id="GO:0006400">
    <property type="term" value="P:tRNA modification"/>
    <property type="evidence" value="ECO:0007669"/>
    <property type="project" value="UniProtKB-UniRule"/>
</dbReference>
<sequence length="446" mass="49733">MNTALHPLQQRLAAAWPHDFPAGTRIEAGLSGGLDSVVLLHLLAALQPRFGFALSAVHVHHGLNACADEWADFCRNLCREWGIALRLEKVTVADNSRLGIEAEARRQRYRVFSDGRCDVLALAHHQNDQVETFMLAALRGGGLRALSAMPQRRPLGGRIELWRPLLEESRETLESYAAEQGLAYVEDGSNGDSAFLRNWLRHEALPQWRNRVPHLDRHIVRSIGSLQNELTLLNEIVEQDYAYICAAGAFSIARWKTLSGARRRQQLLHFAKLHGLGVPAAESTADFSRVLGTMKTVSAEWPLPHGKIHAYRDTLFAQKTGWQDTLPWVAGGAVLTGRLKNILPENGFTLKPHSFGMCEKLLNEECVIRAANAEDVIQTTIGRKNVWKVLQESKVPPFARRYWPVVADSGNRCAAIANIRVSVHHSSPNGAIPVFDKFNCFILEPK</sequence>
<dbReference type="InterPro" id="IPR014729">
    <property type="entry name" value="Rossmann-like_a/b/a_fold"/>
</dbReference>
<keyword evidence="3 8" id="KW-0436">Ligase</keyword>
<dbReference type="Pfam" id="PF01171">
    <property type="entry name" value="ATP_bind_3"/>
    <property type="match status" value="1"/>
</dbReference>
<evidence type="ECO:0000256" key="2">
    <source>
        <dbReference type="ARBA" id="ARBA00022490"/>
    </source>
</evidence>
<dbReference type="EMBL" id="CP060414">
    <property type="protein sequence ID" value="QNT60397.1"/>
    <property type="molecule type" value="Genomic_DNA"/>
</dbReference>
<dbReference type="GO" id="GO:0005524">
    <property type="term" value="F:ATP binding"/>
    <property type="evidence" value="ECO:0007669"/>
    <property type="project" value="UniProtKB-UniRule"/>
</dbReference>